<name>A0A6J4UA75_9BACT</name>
<evidence type="ECO:0000256" key="1">
    <source>
        <dbReference type="SAM" id="MobiDB-lite"/>
    </source>
</evidence>
<gene>
    <name evidence="2" type="ORF">AVDCRST_MAG19-130</name>
</gene>
<accession>A0A6J4UA75</accession>
<organism evidence="2">
    <name type="scientific">uncultured Thermomicrobiales bacterium</name>
    <dbReference type="NCBI Taxonomy" id="1645740"/>
    <lineage>
        <taxon>Bacteria</taxon>
        <taxon>Pseudomonadati</taxon>
        <taxon>Thermomicrobiota</taxon>
        <taxon>Thermomicrobia</taxon>
        <taxon>Thermomicrobiales</taxon>
        <taxon>environmental samples</taxon>
    </lineage>
</organism>
<protein>
    <submittedName>
        <fullName evidence="2">Uncharacterized protein</fullName>
    </submittedName>
</protein>
<feature type="region of interest" description="Disordered" evidence="1">
    <location>
        <begin position="1"/>
        <end position="20"/>
    </location>
</feature>
<reference evidence="2" key="1">
    <citation type="submission" date="2020-02" db="EMBL/GenBank/DDBJ databases">
        <authorList>
            <person name="Meier V. D."/>
        </authorList>
    </citation>
    <scope>NUCLEOTIDE SEQUENCE</scope>
    <source>
        <strain evidence="2">AVDCRST_MAG19</strain>
    </source>
</reference>
<proteinExistence type="predicted"/>
<sequence>MIRSGATAVGKATRSDSPRGLLVVQPGEYHRRDPTREIAEDLRGVGRTVDAVVVTPEDVERDRDSCAFVTAPALRDGGCVSAA</sequence>
<dbReference type="EMBL" id="CADCWL010000007">
    <property type="protein sequence ID" value="CAA9543859.1"/>
    <property type="molecule type" value="Genomic_DNA"/>
</dbReference>
<dbReference type="AlphaFoldDB" id="A0A6J4UA75"/>
<evidence type="ECO:0000313" key="2">
    <source>
        <dbReference type="EMBL" id="CAA9543859.1"/>
    </source>
</evidence>